<dbReference type="Gene3D" id="3.90.1580.10">
    <property type="entry name" value="paralog of FGE (formylglycine-generating enzyme)"/>
    <property type="match status" value="1"/>
</dbReference>
<keyword evidence="1" id="KW-0067">ATP-binding</keyword>
<evidence type="ECO:0000259" key="2">
    <source>
        <dbReference type="PROSITE" id="PS50011"/>
    </source>
</evidence>
<dbReference type="InterPro" id="IPR011009">
    <property type="entry name" value="Kinase-like_dom_sf"/>
</dbReference>
<dbReference type="PROSITE" id="PS50011">
    <property type="entry name" value="PROTEIN_KINASE_DOM"/>
    <property type="match status" value="1"/>
</dbReference>
<dbReference type="AlphaFoldDB" id="A0AA40VR41"/>
<dbReference type="Proteomes" id="UP001165986">
    <property type="component" value="Unassembled WGS sequence"/>
</dbReference>
<protein>
    <submittedName>
        <fullName evidence="3">SUMF1/EgtB/PvdOfamily nonheme iron enzyme</fullName>
    </submittedName>
</protein>
<evidence type="ECO:0000256" key="1">
    <source>
        <dbReference type="PROSITE-ProRule" id="PRU10141"/>
    </source>
</evidence>
<dbReference type="InterPro" id="IPR016187">
    <property type="entry name" value="CTDL_fold"/>
</dbReference>
<dbReference type="GO" id="GO:0005524">
    <property type="term" value="F:ATP binding"/>
    <property type="evidence" value="ECO:0007669"/>
    <property type="project" value="UniProtKB-UniRule"/>
</dbReference>
<dbReference type="SMART" id="SM00220">
    <property type="entry name" value="S_TKc"/>
    <property type="match status" value="1"/>
</dbReference>
<dbReference type="InterPro" id="IPR042095">
    <property type="entry name" value="SUMF_sf"/>
</dbReference>
<evidence type="ECO:0000313" key="4">
    <source>
        <dbReference type="Proteomes" id="UP001165986"/>
    </source>
</evidence>
<dbReference type="EMBL" id="VJXY01000007">
    <property type="protein sequence ID" value="MBD6615871.1"/>
    <property type="molecule type" value="Genomic_DNA"/>
</dbReference>
<keyword evidence="4" id="KW-1185">Reference proteome</keyword>
<gene>
    <name evidence="3" type="ORF">FNW02_08515</name>
</gene>
<comment type="caution">
    <text evidence="3">The sequence shown here is derived from an EMBL/GenBank/DDBJ whole genome shotgun (WGS) entry which is preliminary data.</text>
</comment>
<dbReference type="SUPFAM" id="SSF56436">
    <property type="entry name" value="C-type lectin-like"/>
    <property type="match status" value="1"/>
</dbReference>
<dbReference type="Pfam" id="PF03781">
    <property type="entry name" value="FGE-sulfatase"/>
    <property type="match status" value="1"/>
</dbReference>
<accession>A0AA40VR41</accession>
<sequence>MDFIGELLDGRYKILKQLGEGNFGETYLARDQKRPSKPLCVVKRLKPKHTHPKILELFEQEAVMLEKLGEHPQIPRLLAHFAVQNELYIIQDYVEGNTLRKEIVRGKQLAESDVTKLLQEILEVLVFVHQHNVIHRDIKPENVMRCKQDGKLFLIDFGSVKELGTFSINLRKLIRNTVFIGTLGYIPAEQARGKPRLCSDVYALGMMGIEALTGIPPYLLHEDSRTGQPLWRDCVRVSDRFADILDTMVSDNYTLRYPSAVEALQALTAITVLPPSSSLLLSSPLPSSSNLNSMVGSQFDLDLFEFEKIEVETTILPVQQFEFEIATVSLKQSFASTATYDIDRTPGFAQYFIEDLGNEITLAMVSILGGQFLMGSPDYELERFDSESPQHSVTVQSFFMGKFPVTQAQWRAIALLPPINRDLEPEPANFKGINYPVEQVSWDDAVEFCARLSQKTGRAYRLPSEAEWEYACRARTTTPFHFGETLTPSLANYNNNIYNASSQRTNYGQTSLVGSFPANAFGLYDMHGNVWEWCADHWHDNYEGAPFDSSVWLSDDDGQSRLVRGGSWKNSLRLCRSAYRSWNPQDGRGNLLGFRIAVSF</sequence>
<name>A0AA40VR41_9NOST</name>
<dbReference type="InterPro" id="IPR017441">
    <property type="entry name" value="Protein_kinase_ATP_BS"/>
</dbReference>
<feature type="binding site" evidence="1">
    <location>
        <position position="43"/>
    </location>
    <ligand>
        <name>ATP</name>
        <dbReference type="ChEBI" id="CHEBI:30616"/>
    </ligand>
</feature>
<dbReference type="PANTHER" id="PTHR23150:SF35">
    <property type="entry name" value="BLL6746 PROTEIN"/>
    <property type="match status" value="1"/>
</dbReference>
<dbReference type="Pfam" id="PF00069">
    <property type="entry name" value="Pkinase"/>
    <property type="match status" value="1"/>
</dbReference>
<dbReference type="InterPro" id="IPR000719">
    <property type="entry name" value="Prot_kinase_dom"/>
</dbReference>
<dbReference type="GO" id="GO:0120147">
    <property type="term" value="F:formylglycine-generating oxidase activity"/>
    <property type="evidence" value="ECO:0007669"/>
    <property type="project" value="TreeGrafter"/>
</dbReference>
<evidence type="ECO:0000313" key="3">
    <source>
        <dbReference type="EMBL" id="MBD6615871.1"/>
    </source>
</evidence>
<dbReference type="PANTHER" id="PTHR23150">
    <property type="entry name" value="SULFATASE MODIFYING FACTOR 1, 2"/>
    <property type="match status" value="1"/>
</dbReference>
<dbReference type="Gene3D" id="1.10.510.10">
    <property type="entry name" value="Transferase(Phosphotransferase) domain 1"/>
    <property type="match status" value="1"/>
</dbReference>
<proteinExistence type="predicted"/>
<dbReference type="PROSITE" id="PS00107">
    <property type="entry name" value="PROTEIN_KINASE_ATP"/>
    <property type="match status" value="1"/>
</dbReference>
<dbReference type="InterPro" id="IPR005532">
    <property type="entry name" value="SUMF_dom"/>
</dbReference>
<dbReference type="CDD" id="cd14014">
    <property type="entry name" value="STKc_PknB_like"/>
    <property type="match status" value="1"/>
</dbReference>
<dbReference type="SUPFAM" id="SSF56112">
    <property type="entry name" value="Protein kinase-like (PK-like)"/>
    <property type="match status" value="1"/>
</dbReference>
<keyword evidence="1" id="KW-0547">Nucleotide-binding</keyword>
<reference evidence="3" key="1">
    <citation type="submission" date="2019-07" db="EMBL/GenBank/DDBJ databases">
        <title>Toxilogical consequences of a new and cryptic species of cyanobacteria (Komarekiella delphini-convector) recovered from the epidermis of a bottlenose dolphin and 1500 ft. in the air.</title>
        <authorList>
            <person name="Brown A.O."/>
            <person name="Dvorak P."/>
            <person name="Villanueva C.D."/>
            <person name="Foss A.J."/>
            <person name="Garvey A.D."/>
            <person name="Gibson Q.A."/>
            <person name="Johansen J.R."/>
            <person name="Casamatta D.A."/>
        </authorList>
    </citation>
    <scope>NUCLEOTIDE SEQUENCE</scope>
    <source>
        <strain evidence="3">SJRDD-AB1</strain>
    </source>
</reference>
<dbReference type="InterPro" id="IPR051043">
    <property type="entry name" value="Sulfatase_Mod_Factor_Kinase"/>
</dbReference>
<dbReference type="GO" id="GO:0004672">
    <property type="term" value="F:protein kinase activity"/>
    <property type="evidence" value="ECO:0007669"/>
    <property type="project" value="InterPro"/>
</dbReference>
<feature type="domain" description="Protein kinase" evidence="2">
    <location>
        <begin position="12"/>
        <end position="268"/>
    </location>
</feature>
<organism evidence="3 4">
    <name type="scientific">Komarekiella delphini-convector SJRDD-AB1</name>
    <dbReference type="NCBI Taxonomy" id="2593771"/>
    <lineage>
        <taxon>Bacteria</taxon>
        <taxon>Bacillati</taxon>
        <taxon>Cyanobacteriota</taxon>
        <taxon>Cyanophyceae</taxon>
        <taxon>Nostocales</taxon>
        <taxon>Nostocaceae</taxon>
        <taxon>Komarekiella</taxon>
        <taxon>Komarekiella delphini-convector</taxon>
    </lineage>
</organism>